<evidence type="ECO:0000313" key="5">
    <source>
        <dbReference type="RefSeq" id="XP_019640623.1"/>
    </source>
</evidence>
<name>A0A6P4ZUQ6_BRABE</name>
<reference evidence="5" key="1">
    <citation type="submission" date="2025-08" db="UniProtKB">
        <authorList>
            <consortium name="RefSeq"/>
        </authorList>
    </citation>
    <scope>IDENTIFICATION</scope>
    <source>
        <tissue evidence="5">Gonad</tissue>
    </source>
</reference>
<dbReference type="Pfam" id="PF07707">
    <property type="entry name" value="BACK"/>
    <property type="match status" value="1"/>
</dbReference>
<dbReference type="PANTHER" id="PTHR24412">
    <property type="entry name" value="KELCH PROTEIN"/>
    <property type="match status" value="1"/>
</dbReference>
<dbReference type="Gene3D" id="2.120.10.80">
    <property type="entry name" value="Kelch-type beta propeller"/>
    <property type="match status" value="2"/>
</dbReference>
<dbReference type="OrthoDB" id="19132at2759"/>
<dbReference type="InterPro" id="IPR011705">
    <property type="entry name" value="BACK"/>
</dbReference>
<dbReference type="InterPro" id="IPR011333">
    <property type="entry name" value="SKP1/BTB/POZ_sf"/>
</dbReference>
<dbReference type="SMART" id="SM00612">
    <property type="entry name" value="Kelch"/>
    <property type="match status" value="5"/>
</dbReference>
<dbReference type="SMART" id="SM00875">
    <property type="entry name" value="BACK"/>
    <property type="match status" value="1"/>
</dbReference>
<keyword evidence="1" id="KW-0880">Kelch repeat</keyword>
<dbReference type="PANTHER" id="PTHR24412:SF495">
    <property type="entry name" value="KELCH-LIKE PROTEIN 24"/>
    <property type="match status" value="1"/>
</dbReference>
<dbReference type="Gene3D" id="1.25.40.420">
    <property type="match status" value="1"/>
</dbReference>
<sequence>MSVSGLAAFLAAMGSELSSHGHQLEDDSTYHHSLHAADILDALNDQRLHGRYTDVVVCADGVEFPCHRAVLAASVPYFSAMFGSDMKDSNAEKVEIKQVKASVMGELVQYVYTGRVRITSQNAQALLEAACMFQCASLRDGCCRFLAKNLDPCNCLGVQHLADALSCTELYTKAREFSLQHFLEVVQHQEILQVPEESFMELLSSDDINTDSEEAVFDVAMAWVRYDVETRKDSLAKVMSVVRLPLVRSEFLLDTVETDPLIRDSKECQEFVVEARRYQLLTYKRHELQSPRTRPRLSTGFAEVMLVLGGEYEEATLNTVHYRSPITSSWIPLKNIPRRNEEQYSVVTLVNDIYLIGGVFKGRPLCRVCCYDSCLDDWRFVASLLVARYRHGSCVLKGQIYVVGGFDGNKRLSQVEKYDPSSNQWQATVPLPTAVSSPAVATCQDRMFVIGGVCNDGSDSSLVQIFDPDPVVWETVELPLIENRCAVAVVMDSKIYLIGGFSNKVLVLDPSTMEVYRVADMNIPRTFHAATSLGGKIYVAGGKPDSVSMPDDSIESYDPTEDRWEMEGSLPCPLYLHGIAAIHKYIGNEGNLAYVD</sequence>
<keyword evidence="4" id="KW-1185">Reference proteome</keyword>
<gene>
    <name evidence="5" type="primary">LOC109482368</name>
</gene>
<dbReference type="InterPro" id="IPR015915">
    <property type="entry name" value="Kelch-typ_b-propeller"/>
</dbReference>
<dbReference type="RefSeq" id="XP_019640623.1">
    <property type="nucleotide sequence ID" value="XM_019785064.1"/>
</dbReference>
<evidence type="ECO:0000313" key="4">
    <source>
        <dbReference type="Proteomes" id="UP000515135"/>
    </source>
</evidence>
<dbReference type="SUPFAM" id="SSF54695">
    <property type="entry name" value="POZ domain"/>
    <property type="match status" value="1"/>
</dbReference>
<evidence type="ECO:0000259" key="3">
    <source>
        <dbReference type="PROSITE" id="PS50097"/>
    </source>
</evidence>
<dbReference type="InterPro" id="IPR000210">
    <property type="entry name" value="BTB/POZ_dom"/>
</dbReference>
<accession>A0A6P4ZUQ6</accession>
<dbReference type="FunFam" id="1.25.40.420:FF:000001">
    <property type="entry name" value="Kelch-like family member 12"/>
    <property type="match status" value="1"/>
</dbReference>
<feature type="domain" description="BTB" evidence="3">
    <location>
        <begin position="53"/>
        <end position="120"/>
    </location>
</feature>
<protein>
    <submittedName>
        <fullName evidence="5">Kelch-like protein 24</fullName>
    </submittedName>
</protein>
<dbReference type="InterPro" id="IPR006652">
    <property type="entry name" value="Kelch_1"/>
</dbReference>
<dbReference type="GeneID" id="109482368"/>
<dbReference type="SMART" id="SM00225">
    <property type="entry name" value="BTB"/>
    <property type="match status" value="1"/>
</dbReference>
<proteinExistence type="predicted"/>
<dbReference type="KEGG" id="bbel:109482368"/>
<evidence type="ECO:0000256" key="2">
    <source>
        <dbReference type="ARBA" id="ARBA00022737"/>
    </source>
</evidence>
<dbReference type="SUPFAM" id="SSF117281">
    <property type="entry name" value="Kelch motif"/>
    <property type="match status" value="1"/>
</dbReference>
<keyword evidence="2" id="KW-0677">Repeat</keyword>
<organism evidence="4 5">
    <name type="scientific">Branchiostoma belcheri</name>
    <name type="common">Amphioxus</name>
    <dbReference type="NCBI Taxonomy" id="7741"/>
    <lineage>
        <taxon>Eukaryota</taxon>
        <taxon>Metazoa</taxon>
        <taxon>Chordata</taxon>
        <taxon>Cephalochordata</taxon>
        <taxon>Leptocardii</taxon>
        <taxon>Amphioxiformes</taxon>
        <taxon>Branchiostomatidae</taxon>
        <taxon>Branchiostoma</taxon>
    </lineage>
</organism>
<dbReference type="Proteomes" id="UP000515135">
    <property type="component" value="Unplaced"/>
</dbReference>
<dbReference type="Pfam" id="PF01344">
    <property type="entry name" value="Kelch_1"/>
    <property type="match status" value="1"/>
</dbReference>
<evidence type="ECO:0000256" key="1">
    <source>
        <dbReference type="ARBA" id="ARBA00022441"/>
    </source>
</evidence>
<dbReference type="PROSITE" id="PS50097">
    <property type="entry name" value="BTB"/>
    <property type="match status" value="1"/>
</dbReference>
<dbReference type="Pfam" id="PF00651">
    <property type="entry name" value="BTB"/>
    <property type="match status" value="1"/>
</dbReference>
<dbReference type="Gene3D" id="3.30.710.10">
    <property type="entry name" value="Potassium Channel Kv1.1, Chain A"/>
    <property type="match status" value="1"/>
</dbReference>
<dbReference type="Pfam" id="PF24681">
    <property type="entry name" value="Kelch_KLHDC2_KLHL20_DRC7"/>
    <property type="match status" value="1"/>
</dbReference>
<dbReference type="AlphaFoldDB" id="A0A6P4ZUQ6"/>
<dbReference type="PIRSF" id="PIRSF037037">
    <property type="entry name" value="Kelch-like_protein_gigaxonin"/>
    <property type="match status" value="1"/>
</dbReference>
<dbReference type="InterPro" id="IPR017096">
    <property type="entry name" value="BTB-kelch_protein"/>
</dbReference>